<reference evidence="2" key="1">
    <citation type="submission" date="2020-03" db="EMBL/GenBank/DDBJ databases">
        <title>A high-quality chromosome-level genome assembly of a woody plant with both climbing and erect habits, Rhamnella rubrinervis.</title>
        <authorList>
            <person name="Lu Z."/>
            <person name="Yang Y."/>
            <person name="Zhu X."/>
            <person name="Sun Y."/>
        </authorList>
    </citation>
    <scope>NUCLEOTIDE SEQUENCE</scope>
    <source>
        <strain evidence="2">BYM</strain>
        <tissue evidence="2">Leaf</tissue>
    </source>
</reference>
<dbReference type="AlphaFoldDB" id="A0A8K0GUL1"/>
<feature type="compositionally biased region" description="Basic residues" evidence="1">
    <location>
        <begin position="44"/>
        <end position="53"/>
    </location>
</feature>
<accession>A0A8K0GUL1</accession>
<organism evidence="2 3">
    <name type="scientific">Rhamnella rubrinervis</name>
    <dbReference type="NCBI Taxonomy" id="2594499"/>
    <lineage>
        <taxon>Eukaryota</taxon>
        <taxon>Viridiplantae</taxon>
        <taxon>Streptophyta</taxon>
        <taxon>Embryophyta</taxon>
        <taxon>Tracheophyta</taxon>
        <taxon>Spermatophyta</taxon>
        <taxon>Magnoliopsida</taxon>
        <taxon>eudicotyledons</taxon>
        <taxon>Gunneridae</taxon>
        <taxon>Pentapetalae</taxon>
        <taxon>rosids</taxon>
        <taxon>fabids</taxon>
        <taxon>Rosales</taxon>
        <taxon>Rhamnaceae</taxon>
        <taxon>rhamnoid group</taxon>
        <taxon>Rhamneae</taxon>
        <taxon>Rhamnella</taxon>
    </lineage>
</organism>
<gene>
    <name evidence="2" type="ORF">FNV43_RR20454</name>
</gene>
<evidence type="ECO:0000313" key="2">
    <source>
        <dbReference type="EMBL" id="KAF3437698.1"/>
    </source>
</evidence>
<proteinExistence type="predicted"/>
<keyword evidence="3" id="KW-1185">Reference proteome</keyword>
<comment type="caution">
    <text evidence="2">The sequence shown here is derived from an EMBL/GenBank/DDBJ whole genome shotgun (WGS) entry which is preliminary data.</text>
</comment>
<feature type="region of interest" description="Disordered" evidence="1">
    <location>
        <begin position="44"/>
        <end position="78"/>
    </location>
</feature>
<protein>
    <submittedName>
        <fullName evidence="2">Uncharacterized protein</fullName>
    </submittedName>
</protein>
<evidence type="ECO:0000256" key="1">
    <source>
        <dbReference type="SAM" id="MobiDB-lite"/>
    </source>
</evidence>
<sequence>MSPSKNDTASATCFSVSIPSDFENSSANLQHRLLLLLSSHLPTHQRRRRRHPLATRCSRESRIRRAANSPTQPAPTRHPSQFLVGVDVAVHITLPFTPPSLSSHAPAACFTLASMPRTLTAKSLSNTDVSMSMASWLPRVTMTPALLVCFNRIIIVSHFPL</sequence>
<dbReference type="EMBL" id="VOIH02000009">
    <property type="protein sequence ID" value="KAF3437698.1"/>
    <property type="molecule type" value="Genomic_DNA"/>
</dbReference>
<name>A0A8K0GUL1_9ROSA</name>
<dbReference type="Proteomes" id="UP000796880">
    <property type="component" value="Unassembled WGS sequence"/>
</dbReference>
<evidence type="ECO:0000313" key="3">
    <source>
        <dbReference type="Proteomes" id="UP000796880"/>
    </source>
</evidence>